<dbReference type="GO" id="GO:0071897">
    <property type="term" value="P:DNA biosynthetic process"/>
    <property type="evidence" value="ECO:0007669"/>
    <property type="project" value="InterPro"/>
</dbReference>
<dbReference type="PANTHER" id="PTHR45674">
    <property type="entry name" value="DNA LIGASE 1/3 FAMILY MEMBER"/>
    <property type="match status" value="1"/>
</dbReference>
<dbReference type="GeneID" id="41699941"/>
<keyword evidence="4" id="KW-0132">Cell division</keyword>
<dbReference type="RefSeq" id="YP_009552607.1">
    <property type="nucleotide sequence ID" value="NC_040621.1"/>
</dbReference>
<evidence type="ECO:0000256" key="2">
    <source>
        <dbReference type="ARBA" id="ARBA00013308"/>
    </source>
</evidence>
<dbReference type="InterPro" id="IPR012340">
    <property type="entry name" value="NA-bd_OB-fold"/>
</dbReference>
<evidence type="ECO:0000256" key="1">
    <source>
        <dbReference type="ARBA" id="ARBA00007572"/>
    </source>
</evidence>
<dbReference type="Pfam" id="PF01068">
    <property type="entry name" value="DNA_ligase_A_M"/>
    <property type="match status" value="1"/>
</dbReference>
<dbReference type="NCBIfam" id="TIGR00574">
    <property type="entry name" value="dnl1"/>
    <property type="match status" value="1"/>
</dbReference>
<sequence>MATVPFATFVQTCALIEQQSSYIEKIKVLRKVFYDETGNLTPDIELWIDMLVPSSISKRVYNLKQAQLVKIFKYICDQIGDGGLVSSSGIGTARWLALSHEKAAGDNYKNVDRDVTMKDVDDFLVAIEARTRTPSTDFLLIMARCDVDSKTSIIRLVQKDLCIRLGIKHVLNAIDKKAYNIYKECNDIRLVLQKLKKTNTESYSMLGIPIEPMLAKITKCVGQCFEPKPTVYLLEIKYDGERVQVHKQGDNYSFFSRNLKPTCRDKYSCIIESLRVALPKECDMILDGELVAIDKTTGEPTKFGTLGRRKRLENSNIQVCLVLFDCLYLNEPKMHLPLGERRVLLEQNVTPVENAIMLSQGKYVDNYDEVMTVINELMQSNLEGIVLKNLNASYRPGKRHWLKIKRDTFQGGVMADSVDLVVAAAWNGTGKNINRMSTFLMVCRDQLTNQWKTVTKVHTGLTDLQLRNVNETLAPKMKSFDKLPEWLQSTLLPDYIAIDINDQPVWEIVGFEFTESTVHTANNISIRFPRIKSIRHDKDCNSATSLQELVDLRDVNAKKSGDIDRILNTCDSRVTLKRKLSPYIKLKNKKAKIYYCILFILLYLFTAFCKYIL</sequence>
<dbReference type="InterPro" id="IPR000977">
    <property type="entry name" value="DNA_ligase_ATP-dep"/>
</dbReference>
<keyword evidence="8" id="KW-0131">Cell cycle</keyword>
<dbReference type="EMBL" id="MF614691">
    <property type="protein sequence ID" value="AUA60278.1"/>
    <property type="molecule type" value="Genomic_DNA"/>
</dbReference>
<dbReference type="InterPro" id="IPR012308">
    <property type="entry name" value="DNA_ligase_ATP-dep_N"/>
</dbReference>
<evidence type="ECO:0000256" key="11">
    <source>
        <dbReference type="SAM" id="Phobius"/>
    </source>
</evidence>
<keyword evidence="6 9" id="KW-0547">Nucleotide-binding</keyword>
<dbReference type="OrthoDB" id="3365at10239"/>
<dbReference type="Gene3D" id="1.10.3260.10">
    <property type="entry name" value="DNA ligase, ATP-dependent, N-terminal domain"/>
    <property type="match status" value="1"/>
</dbReference>
<organism evidence="13 14">
    <name type="scientific">Operophtera brumata nucleopolyhedrovirus</name>
    <dbReference type="NCBI Taxonomy" id="1046267"/>
    <lineage>
        <taxon>Viruses</taxon>
        <taxon>Viruses incertae sedis</taxon>
        <taxon>Naldaviricetes</taxon>
        <taxon>Lefavirales</taxon>
        <taxon>Baculoviridae</taxon>
        <taxon>Alphabaculovirus</taxon>
        <taxon>Alphabaculovirus opbrumatae</taxon>
    </lineage>
</organism>
<accession>A0A2H4UZV2</accession>
<dbReference type="GO" id="GO:0003910">
    <property type="term" value="F:DNA ligase (ATP) activity"/>
    <property type="evidence" value="ECO:0007669"/>
    <property type="project" value="UniProtKB-EC"/>
</dbReference>
<evidence type="ECO:0000256" key="6">
    <source>
        <dbReference type="ARBA" id="ARBA00022741"/>
    </source>
</evidence>
<dbReference type="SUPFAM" id="SSF56091">
    <property type="entry name" value="DNA ligase/mRNA capping enzyme, catalytic domain"/>
    <property type="match status" value="1"/>
</dbReference>
<dbReference type="Gene3D" id="2.40.50.140">
    <property type="entry name" value="Nucleic acid-binding proteins"/>
    <property type="match status" value="1"/>
</dbReference>
<dbReference type="GO" id="GO:0005524">
    <property type="term" value="F:ATP binding"/>
    <property type="evidence" value="ECO:0007669"/>
    <property type="project" value="UniProtKB-KW"/>
</dbReference>
<protein>
    <recommendedName>
        <fullName evidence="2 9">DNA ligase</fullName>
        <ecNumber evidence="9">6.5.1.1</ecNumber>
    </recommendedName>
</protein>
<keyword evidence="11" id="KW-1133">Transmembrane helix</keyword>
<keyword evidence="7 9" id="KW-0067">ATP-binding</keyword>
<evidence type="ECO:0000256" key="5">
    <source>
        <dbReference type="ARBA" id="ARBA00022705"/>
    </source>
</evidence>
<dbReference type="GO" id="GO:0006273">
    <property type="term" value="P:lagging strand elongation"/>
    <property type="evidence" value="ECO:0007669"/>
    <property type="project" value="TreeGrafter"/>
</dbReference>
<dbReference type="GO" id="GO:0006302">
    <property type="term" value="P:double-strand break repair"/>
    <property type="evidence" value="ECO:0007669"/>
    <property type="project" value="TreeGrafter"/>
</dbReference>
<evidence type="ECO:0000256" key="10">
    <source>
        <dbReference type="RuleBase" id="RU004196"/>
    </source>
</evidence>
<dbReference type="SUPFAM" id="SSF117018">
    <property type="entry name" value="ATP-dependent DNA ligase DNA-binding domain"/>
    <property type="match status" value="1"/>
</dbReference>
<feature type="domain" description="ATP-dependent DNA ligase family profile" evidence="12">
    <location>
        <begin position="312"/>
        <end position="445"/>
    </location>
</feature>
<dbReference type="GO" id="GO:0003677">
    <property type="term" value="F:DNA binding"/>
    <property type="evidence" value="ECO:0007669"/>
    <property type="project" value="InterPro"/>
</dbReference>
<comment type="catalytic activity">
    <reaction evidence="9">
        <text>ATP + (deoxyribonucleotide)n-3'-hydroxyl + 5'-phospho-(deoxyribonucleotide)m = (deoxyribonucleotide)n+m + AMP + diphosphate.</text>
        <dbReference type="EC" id="6.5.1.1"/>
    </reaction>
</comment>
<keyword evidence="9" id="KW-0227">DNA damage</keyword>
<dbReference type="InterPro" id="IPR012310">
    <property type="entry name" value="DNA_ligase_ATP-dep_cent"/>
</dbReference>
<dbReference type="SUPFAM" id="SSF50249">
    <property type="entry name" value="Nucleic acid-binding proteins"/>
    <property type="match status" value="1"/>
</dbReference>
<keyword evidence="11" id="KW-0812">Transmembrane</keyword>
<evidence type="ECO:0000256" key="7">
    <source>
        <dbReference type="ARBA" id="ARBA00022840"/>
    </source>
</evidence>
<keyword evidence="9" id="KW-0233">DNA recombination</keyword>
<dbReference type="PROSITE" id="PS50160">
    <property type="entry name" value="DNA_LIGASE_A3"/>
    <property type="match status" value="1"/>
</dbReference>
<dbReference type="PANTHER" id="PTHR45674:SF9">
    <property type="entry name" value="DNA LIGASE 3"/>
    <property type="match status" value="1"/>
</dbReference>
<dbReference type="Pfam" id="PF04679">
    <property type="entry name" value="DNA_ligase_A_C"/>
    <property type="match status" value="1"/>
</dbReference>
<feature type="transmembrane region" description="Helical" evidence="11">
    <location>
        <begin position="592"/>
        <end position="612"/>
    </location>
</feature>
<dbReference type="Proteomes" id="UP000290445">
    <property type="component" value="Segment"/>
</dbReference>
<dbReference type="KEGG" id="vg:41699941"/>
<evidence type="ECO:0000256" key="8">
    <source>
        <dbReference type="ARBA" id="ARBA00023306"/>
    </source>
</evidence>
<evidence type="ECO:0000256" key="9">
    <source>
        <dbReference type="RuleBase" id="RU000617"/>
    </source>
</evidence>
<dbReference type="InterPro" id="IPR016059">
    <property type="entry name" value="DNA_ligase_ATP-dep_CS"/>
</dbReference>
<evidence type="ECO:0000259" key="12">
    <source>
        <dbReference type="PROSITE" id="PS50160"/>
    </source>
</evidence>
<dbReference type="EC" id="6.5.1.1" evidence="9"/>
<dbReference type="PROSITE" id="PS00697">
    <property type="entry name" value="DNA_LIGASE_A1"/>
    <property type="match status" value="1"/>
</dbReference>
<comment type="similarity">
    <text evidence="1 10">Belongs to the ATP-dependent DNA ligase family.</text>
</comment>
<dbReference type="InterPro" id="IPR050191">
    <property type="entry name" value="ATP-dep_DNA_ligase"/>
</dbReference>
<dbReference type="GO" id="GO:0051301">
    <property type="term" value="P:cell division"/>
    <property type="evidence" value="ECO:0007669"/>
    <property type="project" value="UniProtKB-KW"/>
</dbReference>
<reference evidence="13 14" key="1">
    <citation type="journal article" date="2017" name="Viruses">
        <title>The Operophtera brumata Nucleopolyhedrovirus (OpbuNPV) Represents an Early, Divergent Lineage within Genus Alphabaculovirus.</title>
        <authorList>
            <person name="Harrison R.L."/>
            <person name="Rowley D.L."/>
            <person name="Mowery J.D."/>
            <person name="Bauchan G.R."/>
            <person name="Burand J.P."/>
        </authorList>
    </citation>
    <scope>NUCLEOTIDE SEQUENCE [LARGE SCALE GENOMIC DNA]</scope>
    <source>
        <strain evidence="13">OpbuNPV-MA</strain>
    </source>
</reference>
<dbReference type="GO" id="GO:0006310">
    <property type="term" value="P:DNA recombination"/>
    <property type="evidence" value="ECO:0007669"/>
    <property type="project" value="UniProtKB-KW"/>
</dbReference>
<evidence type="ECO:0000313" key="14">
    <source>
        <dbReference type="Proteomes" id="UP000290445"/>
    </source>
</evidence>
<keyword evidence="9" id="KW-0234">DNA repair</keyword>
<dbReference type="InterPro" id="IPR012309">
    <property type="entry name" value="DNA_ligase_ATP-dep_C"/>
</dbReference>
<dbReference type="Pfam" id="PF04675">
    <property type="entry name" value="DNA_ligase_A_N"/>
    <property type="match status" value="1"/>
</dbReference>
<name>A0A2H4UZV2_9ABAC</name>
<keyword evidence="5" id="KW-0235">DNA replication</keyword>
<keyword evidence="14" id="KW-1185">Reference proteome</keyword>
<proteinExistence type="inferred from homology"/>
<dbReference type="Gene3D" id="3.30.470.30">
    <property type="entry name" value="DNA ligase/mRNA capping enzyme"/>
    <property type="match status" value="1"/>
</dbReference>
<evidence type="ECO:0000256" key="3">
    <source>
        <dbReference type="ARBA" id="ARBA00022598"/>
    </source>
</evidence>
<evidence type="ECO:0000313" key="13">
    <source>
        <dbReference type="EMBL" id="AUA60278.1"/>
    </source>
</evidence>
<dbReference type="InterPro" id="IPR036599">
    <property type="entry name" value="DNA_ligase_N_sf"/>
</dbReference>
<evidence type="ECO:0000256" key="4">
    <source>
        <dbReference type="ARBA" id="ARBA00022618"/>
    </source>
</evidence>
<dbReference type="Gene3D" id="3.30.1490.70">
    <property type="match status" value="1"/>
</dbReference>
<keyword evidence="3 9" id="KW-0436">Ligase</keyword>
<keyword evidence="11" id="KW-0472">Membrane</keyword>